<evidence type="ECO:0000313" key="7">
    <source>
        <dbReference type="EMBL" id="KND00397.1"/>
    </source>
</evidence>
<comment type="similarity">
    <text evidence="5">Belongs to the TAF13 family.</text>
</comment>
<keyword evidence="3" id="KW-0804">Transcription</keyword>
<dbReference type="GO" id="GO:0046982">
    <property type="term" value="F:protein heterodimerization activity"/>
    <property type="evidence" value="ECO:0007669"/>
    <property type="project" value="InterPro"/>
</dbReference>
<organism evidence="7 8">
    <name type="scientific">Spizellomyces punctatus (strain DAOM BR117)</name>
    <dbReference type="NCBI Taxonomy" id="645134"/>
    <lineage>
        <taxon>Eukaryota</taxon>
        <taxon>Fungi</taxon>
        <taxon>Fungi incertae sedis</taxon>
        <taxon>Chytridiomycota</taxon>
        <taxon>Chytridiomycota incertae sedis</taxon>
        <taxon>Chytridiomycetes</taxon>
        <taxon>Spizellomycetales</taxon>
        <taxon>Spizellomycetaceae</taxon>
        <taxon>Spizellomyces</taxon>
    </lineage>
</organism>
<dbReference type="GO" id="GO:0051123">
    <property type="term" value="P:RNA polymerase II preinitiation complex assembly"/>
    <property type="evidence" value="ECO:0007669"/>
    <property type="project" value="TreeGrafter"/>
</dbReference>
<dbReference type="Pfam" id="PF02269">
    <property type="entry name" value="TFIID-18kDa"/>
    <property type="match status" value="1"/>
</dbReference>
<dbReference type="GO" id="GO:0005669">
    <property type="term" value="C:transcription factor TFIID complex"/>
    <property type="evidence" value="ECO:0007669"/>
    <property type="project" value="EnsemblFungi"/>
</dbReference>
<dbReference type="FunCoup" id="A0A0L0HH46">
    <property type="interactions" value="82"/>
</dbReference>
<name>A0A0L0HH46_SPIPD</name>
<protein>
    <recommendedName>
        <fullName evidence="6">Transcription initiation factor TFIID subunit 13</fullName>
    </recommendedName>
</protein>
<dbReference type="Proteomes" id="UP000053201">
    <property type="component" value="Unassembled WGS sequence"/>
</dbReference>
<dbReference type="GeneID" id="27688152"/>
<gene>
    <name evidence="7" type="ORF">SPPG_04720</name>
</gene>
<dbReference type="RefSeq" id="XP_016608436.1">
    <property type="nucleotide sequence ID" value="XM_016752952.1"/>
</dbReference>
<evidence type="ECO:0000256" key="1">
    <source>
        <dbReference type="ARBA" id="ARBA00004123"/>
    </source>
</evidence>
<dbReference type="InterPro" id="IPR003195">
    <property type="entry name" value="TFIID_TAF13"/>
</dbReference>
<dbReference type="STRING" id="645134.A0A0L0HH46"/>
<evidence type="ECO:0000256" key="5">
    <source>
        <dbReference type="ARBA" id="ARBA00038392"/>
    </source>
</evidence>
<dbReference type="AlphaFoldDB" id="A0A0L0HH46"/>
<evidence type="ECO:0000256" key="4">
    <source>
        <dbReference type="ARBA" id="ARBA00023242"/>
    </source>
</evidence>
<dbReference type="CDD" id="cd07978">
    <property type="entry name" value="HFD_TAF13"/>
    <property type="match status" value="1"/>
</dbReference>
<dbReference type="PANTHER" id="PTHR11380">
    <property type="entry name" value="TRANSCRIPTION INITIATION FACTOR TFIID/SUPT3-RELATED"/>
    <property type="match status" value="1"/>
</dbReference>
<reference evidence="7 8" key="1">
    <citation type="submission" date="2009-08" db="EMBL/GenBank/DDBJ databases">
        <title>The Genome Sequence of Spizellomyces punctatus strain DAOM BR117.</title>
        <authorList>
            <consortium name="The Broad Institute Genome Sequencing Platform"/>
            <person name="Russ C."/>
            <person name="Cuomo C."/>
            <person name="Shea T."/>
            <person name="Young S.K."/>
            <person name="Zeng Q."/>
            <person name="Koehrsen M."/>
            <person name="Haas B."/>
            <person name="Borodovsky M."/>
            <person name="Guigo R."/>
            <person name="Alvarado L."/>
            <person name="Berlin A."/>
            <person name="Bochicchio J."/>
            <person name="Borenstein D."/>
            <person name="Chapman S."/>
            <person name="Chen Z."/>
            <person name="Engels R."/>
            <person name="Freedman E."/>
            <person name="Gellesch M."/>
            <person name="Goldberg J."/>
            <person name="Griggs A."/>
            <person name="Gujja S."/>
            <person name="Heiman D."/>
            <person name="Hepburn T."/>
            <person name="Howarth C."/>
            <person name="Jen D."/>
            <person name="Larson L."/>
            <person name="Lewis B."/>
            <person name="Mehta T."/>
            <person name="Park D."/>
            <person name="Pearson M."/>
            <person name="Roberts A."/>
            <person name="Saif S."/>
            <person name="Shenoy N."/>
            <person name="Sisk P."/>
            <person name="Stolte C."/>
            <person name="Sykes S."/>
            <person name="Thomson T."/>
            <person name="Walk T."/>
            <person name="White J."/>
            <person name="Yandava C."/>
            <person name="Burger G."/>
            <person name="Gray M.W."/>
            <person name="Holland P.W.H."/>
            <person name="King N."/>
            <person name="Lang F.B.F."/>
            <person name="Roger A.J."/>
            <person name="Ruiz-Trillo I."/>
            <person name="Lander E."/>
            <person name="Nusbaum C."/>
        </authorList>
    </citation>
    <scope>NUCLEOTIDE SEQUENCE [LARGE SCALE GENOMIC DNA]</scope>
    <source>
        <strain evidence="7 8">DAOM BR117</strain>
    </source>
</reference>
<keyword evidence="8" id="KW-1185">Reference proteome</keyword>
<dbReference type="OMA" id="CERAMNV"/>
<keyword evidence="2" id="KW-0805">Transcription regulation</keyword>
<evidence type="ECO:0000313" key="8">
    <source>
        <dbReference type="Proteomes" id="UP000053201"/>
    </source>
</evidence>
<dbReference type="eggNOG" id="KOG3901">
    <property type="taxonomic scope" value="Eukaryota"/>
</dbReference>
<evidence type="ECO:0000256" key="6">
    <source>
        <dbReference type="ARBA" id="ARBA00040136"/>
    </source>
</evidence>
<dbReference type="EMBL" id="KQ257456">
    <property type="protein sequence ID" value="KND00397.1"/>
    <property type="molecule type" value="Genomic_DNA"/>
</dbReference>
<sequence length="101" mass="11729">MRPPKRVFTREVRLLMYGFGDVAHPSQDSVELMEEMLTTYISDMCEKVQSINPKPKTADFLHVLRRDPKKRARAHELLALDKELKRARTIFDDVPEMSGKA</sequence>
<dbReference type="SUPFAM" id="SSF47113">
    <property type="entry name" value="Histone-fold"/>
    <property type="match status" value="1"/>
</dbReference>
<dbReference type="VEuPathDB" id="FungiDB:SPPG_04720"/>
<dbReference type="OrthoDB" id="10266074at2759"/>
<evidence type="ECO:0000256" key="3">
    <source>
        <dbReference type="ARBA" id="ARBA00023163"/>
    </source>
</evidence>
<dbReference type="Gene3D" id="1.10.20.10">
    <property type="entry name" value="Histone, subunit A"/>
    <property type="match status" value="1"/>
</dbReference>
<dbReference type="InParanoid" id="A0A0L0HH46"/>
<dbReference type="PANTHER" id="PTHR11380:SF5">
    <property type="entry name" value="TRANSCRIPTION INITIATION FACTOR TFIID SUBUNIT 13"/>
    <property type="match status" value="1"/>
</dbReference>
<proteinExistence type="inferred from homology"/>
<dbReference type="InterPro" id="IPR009072">
    <property type="entry name" value="Histone-fold"/>
</dbReference>
<comment type="subcellular location">
    <subcellularLocation>
        <location evidence="1">Nucleus</location>
    </subcellularLocation>
</comment>
<keyword evidence="4" id="KW-0539">Nucleus</keyword>
<evidence type="ECO:0000256" key="2">
    <source>
        <dbReference type="ARBA" id="ARBA00023015"/>
    </source>
</evidence>
<accession>A0A0L0HH46</accession>